<comment type="caution">
    <text evidence="13">The sequence shown here is derived from an EMBL/GenBank/DDBJ whole genome shotgun (WGS) entry which is preliminary data.</text>
</comment>
<comment type="catalytic activity">
    <reaction evidence="11 12">
        <text>a UDP-3-O-[(3R)-3-hydroxyacyl]-N-acetyl-alpha-D-glucosamine + H2O = a UDP-3-O-[(3R)-3-hydroxyacyl]-alpha-D-glucosamine + acetate</text>
        <dbReference type="Rhea" id="RHEA:67816"/>
        <dbReference type="ChEBI" id="CHEBI:15377"/>
        <dbReference type="ChEBI" id="CHEBI:30089"/>
        <dbReference type="ChEBI" id="CHEBI:137740"/>
        <dbReference type="ChEBI" id="CHEBI:173225"/>
        <dbReference type="EC" id="3.5.1.108"/>
    </reaction>
</comment>
<evidence type="ECO:0000256" key="4">
    <source>
        <dbReference type="ARBA" id="ARBA00012745"/>
    </source>
</evidence>
<evidence type="ECO:0000256" key="10">
    <source>
        <dbReference type="ARBA" id="ARBA00023098"/>
    </source>
</evidence>
<dbReference type="EMBL" id="SMFP01000001">
    <property type="protein sequence ID" value="TDE41253.1"/>
    <property type="molecule type" value="Genomic_DNA"/>
</dbReference>
<dbReference type="OrthoDB" id="9802746at2"/>
<protein>
    <recommendedName>
        <fullName evidence="4 12">UDP-3-O-acyl-N-acetylglucosamine deacetylase</fullName>
        <shortName evidence="12">UDP-3-O-acyl-GlcNAc deacetylase</shortName>
        <ecNumber evidence="4 12">3.5.1.108</ecNumber>
    </recommendedName>
    <alternativeName>
        <fullName evidence="12">UDP-3-O-[R-3-hydroxymyristoyl]-N-acetylglucosamine deacetylase</fullName>
    </alternativeName>
</protein>
<feature type="binding site" evidence="12">
    <location>
        <position position="113"/>
    </location>
    <ligand>
        <name>Zn(2+)</name>
        <dbReference type="ChEBI" id="CHEBI:29105"/>
    </ligand>
</feature>
<dbReference type="InterPro" id="IPR015870">
    <property type="entry name" value="UDP-acyl_N-AcGlcN_deAcase_N"/>
</dbReference>
<evidence type="ECO:0000256" key="7">
    <source>
        <dbReference type="ARBA" id="ARBA00022723"/>
    </source>
</evidence>
<keyword evidence="8 12" id="KW-0378">Hydrolase</keyword>
<dbReference type="SUPFAM" id="SSF54211">
    <property type="entry name" value="Ribosomal protein S5 domain 2-like"/>
    <property type="match status" value="2"/>
</dbReference>
<dbReference type="AlphaFoldDB" id="A0A4R5F1H8"/>
<dbReference type="Proteomes" id="UP000294662">
    <property type="component" value="Unassembled WGS sequence"/>
</dbReference>
<dbReference type="NCBIfam" id="TIGR00325">
    <property type="entry name" value="lpxC"/>
    <property type="match status" value="1"/>
</dbReference>
<comment type="function">
    <text evidence="2 12">Catalyzes the hydrolysis of UDP-3-O-myristoyl-N-acetylglucosamine to form UDP-3-O-myristoylglucosamine and acetate, the committed step in lipid A biosynthesis.</text>
</comment>
<dbReference type="InterPro" id="IPR011334">
    <property type="entry name" value="UDP-acyl_GlcNac_deAcase_C"/>
</dbReference>
<evidence type="ECO:0000313" key="14">
    <source>
        <dbReference type="Proteomes" id="UP000294662"/>
    </source>
</evidence>
<dbReference type="GO" id="GO:0016020">
    <property type="term" value="C:membrane"/>
    <property type="evidence" value="ECO:0007669"/>
    <property type="project" value="GOC"/>
</dbReference>
<dbReference type="InterPro" id="IPR020568">
    <property type="entry name" value="Ribosomal_Su5_D2-typ_SF"/>
</dbReference>
<feature type="binding site" evidence="12">
    <location>
        <position position="274"/>
    </location>
    <ligand>
        <name>Zn(2+)</name>
        <dbReference type="ChEBI" id="CHEBI:29105"/>
    </ligand>
</feature>
<evidence type="ECO:0000256" key="9">
    <source>
        <dbReference type="ARBA" id="ARBA00022833"/>
    </source>
</evidence>
<dbReference type="GO" id="GO:0046872">
    <property type="term" value="F:metal ion binding"/>
    <property type="evidence" value="ECO:0007669"/>
    <property type="project" value="UniProtKB-KW"/>
</dbReference>
<sequence length="341" mass="36184">MFHSVTKIELSQTEWATTSDAPALGIAGRHSKRPTLQHTLRTSVTFKGVGLHSGAPATMVIRPAAAGYGIWFKRTDIALGDALIPALYSAAEQTPLCTRLINAAGVAVSTVEHVMAALAGCGVHNALIEIDGPEIPILDGSAAPFVRGIMARGVRGQMTPILAYQVLRPITVERDGARASLRPADRLEIEFHIDFADAAIGRQSKTLDMGNGTFARELCDSRTFCRRADVEHMHEHGLGLGGTLENAVVVDGNTILTPGGLRHADEAVRHKMLDALGDLALAGGPILGHYVGERAGHTLTNALLRELFSAPDAVRAVLCDDQTTARLPGKGLVWGEIPEVA</sequence>
<gene>
    <name evidence="12" type="primary">lpxC</name>
    <name evidence="13" type="ORF">E1B25_02325</name>
</gene>
<dbReference type="HAMAP" id="MF_00388">
    <property type="entry name" value="LpxC"/>
    <property type="match status" value="1"/>
</dbReference>
<evidence type="ECO:0000256" key="12">
    <source>
        <dbReference type="HAMAP-Rule" id="MF_00388"/>
    </source>
</evidence>
<reference evidence="13 14" key="1">
    <citation type="submission" date="2019-03" db="EMBL/GenBank/DDBJ databases">
        <authorList>
            <person name="Zhang S."/>
        </authorList>
    </citation>
    <scope>NUCLEOTIDE SEQUENCE [LARGE SCALE GENOMIC DNA]</scope>
    <source>
        <strain evidence="13 14">S4J41</strain>
    </source>
</reference>
<evidence type="ECO:0000256" key="5">
    <source>
        <dbReference type="ARBA" id="ARBA00022516"/>
    </source>
</evidence>
<comment type="similarity">
    <text evidence="12">Belongs to the LpxC family.</text>
</comment>
<dbReference type="PANTHER" id="PTHR33694:SF1">
    <property type="entry name" value="UDP-3-O-ACYL-N-ACETYLGLUCOSAMINE DEACETYLASE 1, MITOCHONDRIAL-RELATED"/>
    <property type="match status" value="1"/>
</dbReference>
<dbReference type="Gene3D" id="3.30.1700.10">
    <property type="entry name" value="lpxc deacetylase, domain 2"/>
    <property type="match status" value="1"/>
</dbReference>
<name>A0A4R5F1H8_9RHOB</name>
<proteinExistence type="inferred from homology"/>
<dbReference type="Gene3D" id="3.30.230.20">
    <property type="entry name" value="lpxc deacetylase, domain 1"/>
    <property type="match status" value="1"/>
</dbReference>
<dbReference type="GO" id="GO:0009245">
    <property type="term" value="P:lipid A biosynthetic process"/>
    <property type="evidence" value="ECO:0007669"/>
    <property type="project" value="UniProtKB-UniRule"/>
</dbReference>
<organism evidence="13 14">
    <name type="scientific">Antarcticimicrobium sediminis</name>
    <dbReference type="NCBI Taxonomy" id="2546227"/>
    <lineage>
        <taxon>Bacteria</taxon>
        <taxon>Pseudomonadati</taxon>
        <taxon>Pseudomonadota</taxon>
        <taxon>Alphaproteobacteria</taxon>
        <taxon>Rhodobacterales</taxon>
        <taxon>Paracoccaceae</taxon>
        <taxon>Antarcticimicrobium</taxon>
    </lineage>
</organism>
<dbReference type="UniPathway" id="UPA00359">
    <property type="reaction ID" value="UER00478"/>
</dbReference>
<dbReference type="EC" id="3.5.1.108" evidence="4 12"/>
<keyword evidence="9 12" id="KW-0862">Zinc</keyword>
<evidence type="ECO:0000256" key="8">
    <source>
        <dbReference type="ARBA" id="ARBA00022801"/>
    </source>
</evidence>
<accession>A0A4R5F1H8</accession>
<dbReference type="PANTHER" id="PTHR33694">
    <property type="entry name" value="UDP-3-O-ACYL-N-ACETYLGLUCOSAMINE DEACETYLASE 1, MITOCHONDRIAL-RELATED"/>
    <property type="match status" value="1"/>
</dbReference>
<evidence type="ECO:0000256" key="11">
    <source>
        <dbReference type="ARBA" id="ARBA00024535"/>
    </source>
</evidence>
<feature type="binding site" evidence="12">
    <location>
        <position position="270"/>
    </location>
    <ligand>
        <name>Zn(2+)</name>
        <dbReference type="ChEBI" id="CHEBI:29105"/>
    </ligand>
</feature>
<evidence type="ECO:0000256" key="1">
    <source>
        <dbReference type="ARBA" id="ARBA00001947"/>
    </source>
</evidence>
<keyword evidence="6 12" id="KW-0441">Lipid A biosynthesis</keyword>
<dbReference type="Pfam" id="PF03331">
    <property type="entry name" value="LpxC"/>
    <property type="match status" value="1"/>
</dbReference>
<keyword evidence="5 12" id="KW-0444">Lipid biosynthesis</keyword>
<evidence type="ECO:0000256" key="3">
    <source>
        <dbReference type="ARBA" id="ARBA00005002"/>
    </source>
</evidence>
<dbReference type="GO" id="GO:0103117">
    <property type="term" value="F:UDP-3-O-acyl-N-acetylglucosamine deacetylase activity"/>
    <property type="evidence" value="ECO:0007669"/>
    <property type="project" value="UniProtKB-UniRule"/>
</dbReference>
<keyword evidence="7 12" id="KW-0479">Metal-binding</keyword>
<dbReference type="InterPro" id="IPR004463">
    <property type="entry name" value="UDP-acyl_GlcNac_deAcase"/>
</dbReference>
<comment type="cofactor">
    <cofactor evidence="1 12">
        <name>Zn(2+)</name>
        <dbReference type="ChEBI" id="CHEBI:29105"/>
    </cofactor>
</comment>
<keyword evidence="10 12" id="KW-0443">Lipid metabolism</keyword>
<keyword evidence="14" id="KW-1185">Reference proteome</keyword>
<feature type="active site" description="Proton donor" evidence="12">
    <location>
        <position position="297"/>
    </location>
</feature>
<evidence type="ECO:0000313" key="13">
    <source>
        <dbReference type="EMBL" id="TDE41253.1"/>
    </source>
</evidence>
<evidence type="ECO:0000256" key="6">
    <source>
        <dbReference type="ARBA" id="ARBA00022556"/>
    </source>
</evidence>
<evidence type="ECO:0000256" key="2">
    <source>
        <dbReference type="ARBA" id="ARBA00002923"/>
    </source>
</evidence>
<comment type="pathway">
    <text evidence="3 12">Glycolipid biosynthesis; lipid IV(A) biosynthesis; lipid IV(A) from (3R)-3-hydroxytetradecanoyl-[acyl-carrier-protein] and UDP-N-acetyl-alpha-D-glucosamine: step 2/6.</text>
</comment>